<proteinExistence type="predicted"/>
<accession>A0A8H6ZHB7</accession>
<dbReference type="AlphaFoldDB" id="A0A8H6ZHB7"/>
<dbReference type="EMBL" id="JACAZH010000001">
    <property type="protein sequence ID" value="KAF7377359.1"/>
    <property type="molecule type" value="Genomic_DNA"/>
</dbReference>
<organism evidence="1 2">
    <name type="scientific">Mycena sanguinolenta</name>
    <dbReference type="NCBI Taxonomy" id="230812"/>
    <lineage>
        <taxon>Eukaryota</taxon>
        <taxon>Fungi</taxon>
        <taxon>Dikarya</taxon>
        <taxon>Basidiomycota</taxon>
        <taxon>Agaricomycotina</taxon>
        <taxon>Agaricomycetes</taxon>
        <taxon>Agaricomycetidae</taxon>
        <taxon>Agaricales</taxon>
        <taxon>Marasmiineae</taxon>
        <taxon>Mycenaceae</taxon>
        <taxon>Mycena</taxon>
    </lineage>
</organism>
<evidence type="ECO:0000313" key="2">
    <source>
        <dbReference type="Proteomes" id="UP000623467"/>
    </source>
</evidence>
<comment type="caution">
    <text evidence="1">The sequence shown here is derived from an EMBL/GenBank/DDBJ whole genome shotgun (WGS) entry which is preliminary data.</text>
</comment>
<evidence type="ECO:0000313" key="1">
    <source>
        <dbReference type="EMBL" id="KAF7377359.1"/>
    </source>
</evidence>
<sequence length="53" mass="5712">MQFTDVTPSSLNCGGTDVQTYVDNISTVIATPDSWCSINGDGFGGYDRSIEYL</sequence>
<gene>
    <name evidence="1" type="ORF">MSAN_00157000</name>
</gene>
<protein>
    <submittedName>
        <fullName evidence="1">Uncharacterized protein</fullName>
    </submittedName>
</protein>
<name>A0A8H6ZHB7_9AGAR</name>
<keyword evidence="2" id="KW-1185">Reference proteome</keyword>
<reference evidence="1" key="1">
    <citation type="submission" date="2020-05" db="EMBL/GenBank/DDBJ databases">
        <title>Mycena genomes resolve the evolution of fungal bioluminescence.</title>
        <authorList>
            <person name="Tsai I.J."/>
        </authorList>
    </citation>
    <scope>NUCLEOTIDE SEQUENCE</scope>
    <source>
        <strain evidence="1">160909Yilan</strain>
    </source>
</reference>
<dbReference type="Proteomes" id="UP000623467">
    <property type="component" value="Unassembled WGS sequence"/>
</dbReference>